<name>A0A918MZS9_9ALTE</name>
<sequence length="257" mass="29305">MIDYVLRPLGHALAFPLVQFFLLILLAIMVIKLFQRKRLATSVVTFAFIWLFTWSQSVPSQLLLHSLEYRFDIIDVNDPRWQQADYISVLACGHYPDETLPQVSRWPRCSMQRLLQGVRMYQISSRPVIVSGGMILESEQPFAVQAKALLMELGVNEADIIVVPHGENTHQEAKAIRAVVDDKRVALVTSASHMQRAVNYFNSQQIEIIPVPVDHSGLPEISYKLTVPSSKNLQKAYNAFREYLGLIYQHIELRGES</sequence>
<protein>
    <submittedName>
        <fullName evidence="3">Membrane protein</fullName>
    </submittedName>
</protein>
<proteinExistence type="predicted"/>
<dbReference type="AlphaFoldDB" id="A0A918MZS9"/>
<dbReference type="InterPro" id="IPR051599">
    <property type="entry name" value="Cell_Envelope_Assoc"/>
</dbReference>
<keyword evidence="1" id="KW-0812">Transmembrane</keyword>
<keyword evidence="1" id="KW-0472">Membrane</keyword>
<dbReference type="EMBL" id="BMXP01000004">
    <property type="protein sequence ID" value="GGW86874.1"/>
    <property type="molecule type" value="Genomic_DNA"/>
</dbReference>
<evidence type="ECO:0000313" key="4">
    <source>
        <dbReference type="Proteomes" id="UP000631300"/>
    </source>
</evidence>
<dbReference type="InterPro" id="IPR014729">
    <property type="entry name" value="Rossmann-like_a/b/a_fold"/>
</dbReference>
<accession>A0A918MZS9</accession>
<reference evidence="3" key="1">
    <citation type="journal article" date="2014" name="Int. J. Syst. Evol. Microbiol.">
        <title>Complete genome sequence of Corynebacterium casei LMG S-19264T (=DSM 44701T), isolated from a smear-ripened cheese.</title>
        <authorList>
            <consortium name="US DOE Joint Genome Institute (JGI-PGF)"/>
            <person name="Walter F."/>
            <person name="Albersmeier A."/>
            <person name="Kalinowski J."/>
            <person name="Ruckert C."/>
        </authorList>
    </citation>
    <scope>NUCLEOTIDE SEQUENCE</scope>
    <source>
        <strain evidence="3">KCTC 22164</strain>
    </source>
</reference>
<evidence type="ECO:0000313" key="3">
    <source>
        <dbReference type="EMBL" id="GGW86874.1"/>
    </source>
</evidence>
<keyword evidence="4" id="KW-1185">Reference proteome</keyword>
<organism evidence="3 4">
    <name type="scientific">Alteromonas halophila</name>
    <dbReference type="NCBI Taxonomy" id="516698"/>
    <lineage>
        <taxon>Bacteria</taxon>
        <taxon>Pseudomonadati</taxon>
        <taxon>Pseudomonadota</taxon>
        <taxon>Gammaproteobacteria</taxon>
        <taxon>Alteromonadales</taxon>
        <taxon>Alteromonadaceae</taxon>
        <taxon>Alteromonas/Salinimonas group</taxon>
        <taxon>Alteromonas</taxon>
    </lineage>
</organism>
<dbReference type="Proteomes" id="UP000631300">
    <property type="component" value="Unassembled WGS sequence"/>
</dbReference>
<feature type="domain" description="DUF218" evidence="2">
    <location>
        <begin position="85"/>
        <end position="245"/>
    </location>
</feature>
<dbReference type="PANTHER" id="PTHR30336:SF4">
    <property type="entry name" value="ENVELOPE BIOGENESIS FACTOR ELYC"/>
    <property type="match status" value="1"/>
</dbReference>
<dbReference type="CDD" id="cd06259">
    <property type="entry name" value="YdcF-like"/>
    <property type="match status" value="1"/>
</dbReference>
<reference evidence="3" key="2">
    <citation type="submission" date="2020-09" db="EMBL/GenBank/DDBJ databases">
        <authorList>
            <person name="Sun Q."/>
            <person name="Kim S."/>
        </authorList>
    </citation>
    <scope>NUCLEOTIDE SEQUENCE</scope>
    <source>
        <strain evidence="3">KCTC 22164</strain>
    </source>
</reference>
<dbReference type="PANTHER" id="PTHR30336">
    <property type="entry name" value="INNER MEMBRANE PROTEIN, PROBABLE PERMEASE"/>
    <property type="match status" value="1"/>
</dbReference>
<gene>
    <name evidence="3" type="ORF">GCM10007391_20790</name>
</gene>
<dbReference type="GO" id="GO:0005886">
    <property type="term" value="C:plasma membrane"/>
    <property type="evidence" value="ECO:0007669"/>
    <property type="project" value="TreeGrafter"/>
</dbReference>
<feature type="transmembrane region" description="Helical" evidence="1">
    <location>
        <begin position="12"/>
        <end position="31"/>
    </location>
</feature>
<evidence type="ECO:0000259" key="2">
    <source>
        <dbReference type="Pfam" id="PF02698"/>
    </source>
</evidence>
<keyword evidence="1" id="KW-1133">Transmembrane helix</keyword>
<evidence type="ECO:0000256" key="1">
    <source>
        <dbReference type="SAM" id="Phobius"/>
    </source>
</evidence>
<dbReference type="InterPro" id="IPR003848">
    <property type="entry name" value="DUF218"/>
</dbReference>
<dbReference type="Gene3D" id="3.40.50.620">
    <property type="entry name" value="HUPs"/>
    <property type="match status" value="1"/>
</dbReference>
<dbReference type="GO" id="GO:0043164">
    <property type="term" value="P:Gram-negative-bacterium-type cell wall biogenesis"/>
    <property type="evidence" value="ECO:0007669"/>
    <property type="project" value="TreeGrafter"/>
</dbReference>
<dbReference type="Pfam" id="PF02698">
    <property type="entry name" value="DUF218"/>
    <property type="match status" value="1"/>
</dbReference>
<dbReference type="GO" id="GO:0000270">
    <property type="term" value="P:peptidoglycan metabolic process"/>
    <property type="evidence" value="ECO:0007669"/>
    <property type="project" value="TreeGrafter"/>
</dbReference>
<comment type="caution">
    <text evidence="3">The sequence shown here is derived from an EMBL/GenBank/DDBJ whole genome shotgun (WGS) entry which is preliminary data.</text>
</comment>
<feature type="transmembrane region" description="Helical" evidence="1">
    <location>
        <begin position="38"/>
        <end position="55"/>
    </location>
</feature>